<dbReference type="SUPFAM" id="SSF48371">
    <property type="entry name" value="ARM repeat"/>
    <property type="match status" value="1"/>
</dbReference>
<organism evidence="1 2">
    <name type="scientific">Blattamonas nauphoetae</name>
    <dbReference type="NCBI Taxonomy" id="2049346"/>
    <lineage>
        <taxon>Eukaryota</taxon>
        <taxon>Metamonada</taxon>
        <taxon>Preaxostyla</taxon>
        <taxon>Oxymonadida</taxon>
        <taxon>Blattamonas</taxon>
    </lineage>
</organism>
<comment type="caution">
    <text evidence="1">The sequence shown here is derived from an EMBL/GenBank/DDBJ whole genome shotgun (WGS) entry which is preliminary data.</text>
</comment>
<reference evidence="1 2" key="1">
    <citation type="journal article" date="2022" name="bioRxiv">
        <title>Genomics of Preaxostyla Flagellates Illuminates Evolutionary Transitions and the Path Towards Mitochondrial Loss.</title>
        <authorList>
            <person name="Novak L.V.F."/>
            <person name="Treitli S.C."/>
            <person name="Pyrih J."/>
            <person name="Halakuc P."/>
            <person name="Pipaliya S.V."/>
            <person name="Vacek V."/>
            <person name="Brzon O."/>
            <person name="Soukal P."/>
            <person name="Eme L."/>
            <person name="Dacks J.B."/>
            <person name="Karnkowska A."/>
            <person name="Elias M."/>
            <person name="Hampl V."/>
        </authorList>
    </citation>
    <scope>NUCLEOTIDE SEQUENCE [LARGE SCALE GENOMIC DNA]</scope>
    <source>
        <strain evidence="1">NAU3</strain>
        <tissue evidence="1">Gut</tissue>
    </source>
</reference>
<accession>A0ABQ9XT19</accession>
<dbReference type="Proteomes" id="UP001281761">
    <property type="component" value="Unassembled WGS sequence"/>
</dbReference>
<gene>
    <name evidence="1" type="ORF">BLNAU_10702</name>
</gene>
<sequence>MSDCMSPSRAVGEHSHDAFVNWDGQHIESASDRLEIYQSLVALIQDGHDFDFPQEANAVIFLNSVSPENQQSADAFLNSLGLTTDESLTNVVQSIGMLVSSPSQVITTAALNLLKNLLTNCSPRLRLALVQADLIPQIISSLNPLSFSFAEAVDIHIHLMRILNQSVRLTTLFGLEKLGIEDGNGPQVIFETILQQVLVPSEKYICHLCTNRYSIIDGRQSEYFLTLLAQILRICPYHHQTLDFILHVPVVLTIPSCLTFFVDDESIWYFVVLMINSQRGWNTTVGTEQQISKIVQRLLRMEGIEDAIEEKLRNDKTGEGGWIVDNSIGWINLLGMNLQKQK</sequence>
<name>A0ABQ9XT19_9EUKA</name>
<keyword evidence="2" id="KW-1185">Reference proteome</keyword>
<dbReference type="InterPro" id="IPR016024">
    <property type="entry name" value="ARM-type_fold"/>
</dbReference>
<protein>
    <submittedName>
        <fullName evidence="1">Uncharacterized protein</fullName>
    </submittedName>
</protein>
<evidence type="ECO:0000313" key="1">
    <source>
        <dbReference type="EMBL" id="KAK2954370.1"/>
    </source>
</evidence>
<evidence type="ECO:0000313" key="2">
    <source>
        <dbReference type="Proteomes" id="UP001281761"/>
    </source>
</evidence>
<proteinExistence type="predicted"/>
<dbReference type="EMBL" id="JARBJD010000079">
    <property type="protein sequence ID" value="KAK2954370.1"/>
    <property type="molecule type" value="Genomic_DNA"/>
</dbReference>